<gene>
    <name evidence="2" type="ORF">IW967_02840</name>
</gene>
<accession>A0ABS0F0K2</accession>
<evidence type="ECO:0000313" key="3">
    <source>
        <dbReference type="Proteomes" id="UP000642910"/>
    </source>
</evidence>
<name>A0ABS0F0K2_9BACL</name>
<evidence type="ECO:0008006" key="4">
    <source>
        <dbReference type="Google" id="ProtNLM"/>
    </source>
</evidence>
<reference evidence="2 3" key="1">
    <citation type="submission" date="2020-11" db="EMBL/GenBank/DDBJ databases">
        <title>Genomic insight of Alicyclobacillus mali FL 18 reveals a new arsenic-resistant strain, with potential in environmental biotechnology.</title>
        <authorList>
            <person name="Fiorentino G."/>
            <person name="Gallo G."/>
            <person name="Aulitto M."/>
        </authorList>
    </citation>
    <scope>NUCLEOTIDE SEQUENCE [LARGE SCALE GENOMIC DNA]</scope>
    <source>
        <strain evidence="2 3">FL 18</strain>
    </source>
</reference>
<comment type="caution">
    <text evidence="2">The sequence shown here is derived from an EMBL/GenBank/DDBJ whole genome shotgun (WGS) entry which is preliminary data.</text>
</comment>
<feature type="transmembrane region" description="Helical" evidence="1">
    <location>
        <begin position="26"/>
        <end position="55"/>
    </location>
</feature>
<sequence>MRGRASARPFFVEVENMRWRRGGTGISALFAGLVNTGIGLVIVGLMLTFVTFFHIRNVIGIAAENGARAASITGDPNSAEQAVQSTLQAANLPLTYHGQTLWNTSMVQVTADVASPEVQVTVQYDAPYLFTDLFAALGMPNSFPAVLPMSATAMDVNESYFGSEGV</sequence>
<dbReference type="Proteomes" id="UP000642910">
    <property type="component" value="Unassembled WGS sequence"/>
</dbReference>
<keyword evidence="1" id="KW-1133">Transmembrane helix</keyword>
<keyword evidence="3" id="KW-1185">Reference proteome</keyword>
<evidence type="ECO:0000256" key="1">
    <source>
        <dbReference type="SAM" id="Phobius"/>
    </source>
</evidence>
<proteinExistence type="predicted"/>
<evidence type="ECO:0000313" key="2">
    <source>
        <dbReference type="EMBL" id="MBF8376809.1"/>
    </source>
</evidence>
<keyword evidence="1" id="KW-0472">Membrane</keyword>
<organism evidence="2 3">
    <name type="scientific">Alicyclobacillus mali</name>
    <name type="common">ex Roth et al. 2021</name>
    <dbReference type="NCBI Taxonomy" id="1123961"/>
    <lineage>
        <taxon>Bacteria</taxon>
        <taxon>Bacillati</taxon>
        <taxon>Bacillota</taxon>
        <taxon>Bacilli</taxon>
        <taxon>Bacillales</taxon>
        <taxon>Alicyclobacillaceae</taxon>
        <taxon>Alicyclobacillus</taxon>
    </lineage>
</organism>
<keyword evidence="1" id="KW-0812">Transmembrane</keyword>
<dbReference type="EMBL" id="JADPKZ010000028">
    <property type="protein sequence ID" value="MBF8376809.1"/>
    <property type="molecule type" value="Genomic_DNA"/>
</dbReference>
<protein>
    <recommendedName>
        <fullName evidence="4">TadE-like protein</fullName>
    </recommendedName>
</protein>